<evidence type="ECO:0000259" key="1">
    <source>
        <dbReference type="Pfam" id="PF10592"/>
    </source>
</evidence>
<accession>A0AAE3UBB1</accession>
<feature type="domain" description="Abortive phage infection protein C-terminal" evidence="1">
    <location>
        <begin position="257"/>
        <end position="572"/>
    </location>
</feature>
<feature type="domain" description="Abortive infection phage resistance protein N-terminal" evidence="2">
    <location>
        <begin position="41"/>
        <end position="155"/>
    </location>
</feature>
<evidence type="ECO:0000259" key="2">
    <source>
        <dbReference type="Pfam" id="PF22879"/>
    </source>
</evidence>
<dbReference type="AlphaFoldDB" id="A0AAE3UBB1"/>
<reference evidence="3" key="1">
    <citation type="submission" date="2023-05" db="EMBL/GenBank/DDBJ databases">
        <authorList>
            <person name="Zhang X."/>
        </authorList>
    </citation>
    <scope>NUCLEOTIDE SEQUENCE</scope>
    <source>
        <strain evidence="3">YF14B1</strain>
    </source>
</reference>
<dbReference type="InterPro" id="IPR018891">
    <property type="entry name" value="AIPR_C"/>
</dbReference>
<dbReference type="RefSeq" id="WP_313983656.1">
    <property type="nucleotide sequence ID" value="NZ_JASJOS010000011.1"/>
</dbReference>
<evidence type="ECO:0000313" key="3">
    <source>
        <dbReference type="EMBL" id="MDJ1483589.1"/>
    </source>
</evidence>
<comment type="caution">
    <text evidence="3">The sequence shown here is derived from an EMBL/GenBank/DDBJ whole genome shotgun (WGS) entry which is preliminary data.</text>
</comment>
<dbReference type="InterPro" id="IPR055101">
    <property type="entry name" value="AIPR_N"/>
</dbReference>
<dbReference type="Proteomes" id="UP001241110">
    <property type="component" value="Unassembled WGS sequence"/>
</dbReference>
<protein>
    <submittedName>
        <fullName evidence="3">AIPR family protein</fullName>
    </submittedName>
</protein>
<name>A0AAE3UBB1_9BACT</name>
<sequence>MTLNELTSFFDTLIKNITSEDNNINRTALLDYVLPALNLARLTESEQIDYSYYRLDKENVEIDGYLVNESGERLQLFLSNLILPDSPDIQISRKDYYESLFSKVKNFVTKSVKKSLTEVQTGDPASVLINYLAGEEFKTNIDVIEVFLVANNISIEKRGQMSPRTFTFTDDELKVTFPAKSVQKSKVILIKYQLIDLNRIYNFEVAEGNAEPIIITFDPPLTAIRAVGDTSLFESYLAVIPARLLVDFYHTYSSRLLERNVRSFLQFKGVNKQLKETISEEPEKFIAYNNGLTITATASEIRQSDGISLIQTLTDFQIVNGGQTTASIYFSNKEGLDISKVNVTAKINVVSSESREDLDDLISNISKYSNSQTRVSVVDLNSRSPYLIKIKRLSDSITDPSGVKWFFERIRGEFNTLLRINPKQKSQIEKAYPKQKRLSTEQLAKYYVAWGTKPYLVRKGGEKVFKDFMEFVKKGPDEKTLEADQLGRSFYEDMIAKAILFKEFENLYGSGNKSIGQIRSTVVPYTLSILYRLTLVKKINYFNLGAIWVAQSLPEDLKKFAYELLQRVHELCKKYSKSDDVGEYAKKEDLWNDILQSEEYRLLEMSEQTITILNKYRLSESDFKKRYTYTNLFDFSLINDTCRIHSNGTAFYKALLSHFFNEFTTNEKRKLEELIQKVQIRHNFSEDVIEFEKQIVGQLQKQDPDWFLSQNTEAANLTEAITYISNIYNKNLTRIKEAFEAETKKAINKGAAEAKANGFKHIGKNLTENKEPLMADIYKVEEVLRMNRQK</sequence>
<proteinExistence type="predicted"/>
<organism evidence="3 4">
    <name type="scientific">Xanthocytophaga flava</name>
    <dbReference type="NCBI Taxonomy" id="3048013"/>
    <lineage>
        <taxon>Bacteria</taxon>
        <taxon>Pseudomonadati</taxon>
        <taxon>Bacteroidota</taxon>
        <taxon>Cytophagia</taxon>
        <taxon>Cytophagales</taxon>
        <taxon>Rhodocytophagaceae</taxon>
        <taxon>Xanthocytophaga</taxon>
    </lineage>
</organism>
<gene>
    <name evidence="3" type="ORF">QNI16_24030</name>
</gene>
<dbReference type="Pfam" id="PF10592">
    <property type="entry name" value="AIPR"/>
    <property type="match status" value="1"/>
</dbReference>
<dbReference type="Pfam" id="PF22879">
    <property type="entry name" value="AIPR_N"/>
    <property type="match status" value="1"/>
</dbReference>
<evidence type="ECO:0000313" key="4">
    <source>
        <dbReference type="Proteomes" id="UP001241110"/>
    </source>
</evidence>
<dbReference type="EMBL" id="JASJOS010000011">
    <property type="protein sequence ID" value="MDJ1483589.1"/>
    <property type="molecule type" value="Genomic_DNA"/>
</dbReference>